<accession>A0AAV5HR80</accession>
<dbReference type="SUPFAM" id="SSF51182">
    <property type="entry name" value="RmlC-like cupins"/>
    <property type="match status" value="1"/>
</dbReference>
<name>A0AAV5HR80_9ROSI</name>
<evidence type="ECO:0000313" key="3">
    <source>
        <dbReference type="EMBL" id="GKU88756.1"/>
    </source>
</evidence>
<reference evidence="3 4" key="1">
    <citation type="journal article" date="2021" name="Commun. Biol.">
        <title>The genome of Shorea leprosula (Dipterocarpaceae) highlights the ecological relevance of drought in aseasonal tropical rainforests.</title>
        <authorList>
            <person name="Ng K.K.S."/>
            <person name="Kobayashi M.J."/>
            <person name="Fawcett J.A."/>
            <person name="Hatakeyama M."/>
            <person name="Paape T."/>
            <person name="Ng C.H."/>
            <person name="Ang C.C."/>
            <person name="Tnah L.H."/>
            <person name="Lee C.T."/>
            <person name="Nishiyama T."/>
            <person name="Sese J."/>
            <person name="O'Brien M.J."/>
            <person name="Copetti D."/>
            <person name="Mohd Noor M.I."/>
            <person name="Ong R.C."/>
            <person name="Putra M."/>
            <person name="Sireger I.Z."/>
            <person name="Indrioko S."/>
            <person name="Kosugi Y."/>
            <person name="Izuno A."/>
            <person name="Isagi Y."/>
            <person name="Lee S.L."/>
            <person name="Shimizu K.K."/>
        </authorList>
    </citation>
    <scope>NUCLEOTIDE SEQUENCE [LARGE SCALE GENOMIC DNA]</scope>
    <source>
        <strain evidence="3">214</strain>
    </source>
</reference>
<keyword evidence="1" id="KW-0732">Signal</keyword>
<sequence>MMILLLPLLSHSTDPDLLLDFRAGDLAAAAAAAPSLNGFPCKPTSAVTSDGFFFDALTKEGNMSNISGSAVNSANVLTRKVLVGLVTTGNEYYSKVLGPWQMFVIPRGLHFQLNVGKGKALAITTFSSQLPGSLPLSKTIFASDPSIPEQFLNNS</sequence>
<organism evidence="3 4">
    <name type="scientific">Rubroshorea leprosula</name>
    <dbReference type="NCBI Taxonomy" id="152421"/>
    <lineage>
        <taxon>Eukaryota</taxon>
        <taxon>Viridiplantae</taxon>
        <taxon>Streptophyta</taxon>
        <taxon>Embryophyta</taxon>
        <taxon>Tracheophyta</taxon>
        <taxon>Spermatophyta</taxon>
        <taxon>Magnoliopsida</taxon>
        <taxon>eudicotyledons</taxon>
        <taxon>Gunneridae</taxon>
        <taxon>Pentapetalae</taxon>
        <taxon>rosids</taxon>
        <taxon>malvids</taxon>
        <taxon>Malvales</taxon>
        <taxon>Dipterocarpaceae</taxon>
        <taxon>Rubroshorea</taxon>
    </lineage>
</organism>
<comment type="caution">
    <text evidence="3">The sequence shown here is derived from an EMBL/GenBank/DDBJ whole genome shotgun (WGS) entry which is preliminary data.</text>
</comment>
<dbReference type="Gene3D" id="2.60.120.10">
    <property type="entry name" value="Jelly Rolls"/>
    <property type="match status" value="2"/>
</dbReference>
<evidence type="ECO:0000259" key="2">
    <source>
        <dbReference type="Pfam" id="PF00190"/>
    </source>
</evidence>
<dbReference type="InterPro" id="IPR014710">
    <property type="entry name" value="RmlC-like_jellyroll"/>
</dbReference>
<dbReference type="Pfam" id="PF00190">
    <property type="entry name" value="Cupin_1"/>
    <property type="match status" value="1"/>
</dbReference>
<dbReference type="InterPro" id="IPR011051">
    <property type="entry name" value="RmlC_Cupin_sf"/>
</dbReference>
<dbReference type="PANTHER" id="PTHR31238">
    <property type="entry name" value="GERMIN-LIKE PROTEIN SUBFAMILY 3 MEMBER 3"/>
    <property type="match status" value="1"/>
</dbReference>
<dbReference type="AlphaFoldDB" id="A0AAV5HR80"/>
<keyword evidence="4" id="KW-1185">Reference proteome</keyword>
<evidence type="ECO:0000313" key="4">
    <source>
        <dbReference type="Proteomes" id="UP001054252"/>
    </source>
</evidence>
<proteinExistence type="predicted"/>
<dbReference type="Proteomes" id="UP001054252">
    <property type="component" value="Unassembled WGS sequence"/>
</dbReference>
<dbReference type="InterPro" id="IPR006045">
    <property type="entry name" value="Cupin_1"/>
</dbReference>
<dbReference type="EMBL" id="BPVZ01000003">
    <property type="protein sequence ID" value="GKU88756.1"/>
    <property type="molecule type" value="Genomic_DNA"/>
</dbReference>
<gene>
    <name evidence="3" type="ORF">SLEP1_g2983</name>
</gene>
<feature type="domain" description="Cupin type-1" evidence="2">
    <location>
        <begin position="80"/>
        <end position="154"/>
    </location>
</feature>
<protein>
    <recommendedName>
        <fullName evidence="2">Cupin type-1 domain-containing protein</fullName>
    </recommendedName>
</protein>
<evidence type="ECO:0000256" key="1">
    <source>
        <dbReference type="ARBA" id="ARBA00022729"/>
    </source>
</evidence>